<keyword evidence="10" id="KW-1185">Reference proteome</keyword>
<evidence type="ECO:0000256" key="5">
    <source>
        <dbReference type="ARBA" id="ARBA00023163"/>
    </source>
</evidence>
<dbReference type="PROSITE" id="PS01063">
    <property type="entry name" value="SIGMA70_ECF"/>
    <property type="match status" value="1"/>
</dbReference>
<dbReference type="SUPFAM" id="SSF88946">
    <property type="entry name" value="Sigma2 domain of RNA polymerase sigma factors"/>
    <property type="match status" value="1"/>
</dbReference>
<keyword evidence="3 6" id="KW-0731">Sigma factor</keyword>
<accession>A0ABU9XJH6</accession>
<dbReference type="InterPro" id="IPR013324">
    <property type="entry name" value="RNA_pol_sigma_r3/r4-like"/>
</dbReference>
<evidence type="ECO:0000256" key="1">
    <source>
        <dbReference type="ARBA" id="ARBA00010641"/>
    </source>
</evidence>
<dbReference type="SUPFAM" id="SSF88659">
    <property type="entry name" value="Sigma3 and sigma4 domains of RNA polymerase sigma factors"/>
    <property type="match status" value="1"/>
</dbReference>
<evidence type="ECO:0000259" key="8">
    <source>
        <dbReference type="Pfam" id="PF08281"/>
    </source>
</evidence>
<sequence>MDRLKDKEENALIQLMNQYGDYLVRTALLLLKDYQTAEEVVQDTFVIAFEKMKQLEDPTKLKSWLTSITVNCCRSRMRKWSWKNVLLHLDNVDKEQVDESMLTPEEALIDFVWNQNLSEAIQKLDYKYREVITLYYFNELKINEIALYTKSKESTIKSRLKRARFMLKELLQKGDAVIDKRERTNKGTSQQ</sequence>
<gene>
    <name evidence="9" type="ORF">ABC228_14725</name>
</gene>
<name>A0ABU9XJH6_9BACI</name>
<protein>
    <recommendedName>
        <fullName evidence="6">RNA polymerase sigma factor</fullName>
    </recommendedName>
</protein>
<comment type="caution">
    <text evidence="9">The sequence shown here is derived from an EMBL/GenBank/DDBJ whole genome shotgun (WGS) entry which is preliminary data.</text>
</comment>
<dbReference type="RefSeq" id="WP_345826015.1">
    <property type="nucleotide sequence ID" value="NZ_JBDIML010000005.1"/>
</dbReference>
<dbReference type="PANTHER" id="PTHR43133:SF60">
    <property type="entry name" value="RNA POLYMERASE SIGMA FACTOR SIGV"/>
    <property type="match status" value="1"/>
</dbReference>
<evidence type="ECO:0000256" key="6">
    <source>
        <dbReference type="RuleBase" id="RU000716"/>
    </source>
</evidence>
<dbReference type="Gene3D" id="1.10.10.10">
    <property type="entry name" value="Winged helix-like DNA-binding domain superfamily/Winged helix DNA-binding domain"/>
    <property type="match status" value="1"/>
</dbReference>
<evidence type="ECO:0000256" key="2">
    <source>
        <dbReference type="ARBA" id="ARBA00023015"/>
    </source>
</evidence>
<dbReference type="Proteomes" id="UP001444625">
    <property type="component" value="Unassembled WGS sequence"/>
</dbReference>
<dbReference type="Pfam" id="PF04542">
    <property type="entry name" value="Sigma70_r2"/>
    <property type="match status" value="1"/>
</dbReference>
<dbReference type="InterPro" id="IPR007627">
    <property type="entry name" value="RNA_pol_sigma70_r2"/>
</dbReference>
<reference evidence="9 10" key="1">
    <citation type="submission" date="2024-05" db="EMBL/GenBank/DDBJ databases">
        <authorList>
            <person name="Haq I."/>
            <person name="Ullah Z."/>
            <person name="Ahmad R."/>
            <person name="Li M."/>
            <person name="Tong Y."/>
        </authorList>
    </citation>
    <scope>NUCLEOTIDE SEQUENCE [LARGE SCALE GENOMIC DNA]</scope>
    <source>
        <strain evidence="9 10">16A2E</strain>
    </source>
</reference>
<dbReference type="PANTHER" id="PTHR43133">
    <property type="entry name" value="RNA POLYMERASE ECF-TYPE SIGMA FACTO"/>
    <property type="match status" value="1"/>
</dbReference>
<keyword evidence="5 6" id="KW-0804">Transcription</keyword>
<evidence type="ECO:0000256" key="4">
    <source>
        <dbReference type="ARBA" id="ARBA00023125"/>
    </source>
</evidence>
<keyword evidence="2 6" id="KW-0805">Transcription regulation</keyword>
<organism evidence="9 10">
    <name type="scientific">Ornithinibacillus xuwenensis</name>
    <dbReference type="NCBI Taxonomy" id="3144668"/>
    <lineage>
        <taxon>Bacteria</taxon>
        <taxon>Bacillati</taxon>
        <taxon>Bacillota</taxon>
        <taxon>Bacilli</taxon>
        <taxon>Bacillales</taxon>
        <taxon>Bacillaceae</taxon>
        <taxon>Ornithinibacillus</taxon>
    </lineage>
</organism>
<comment type="similarity">
    <text evidence="1 6">Belongs to the sigma-70 factor family. ECF subfamily.</text>
</comment>
<dbReference type="InterPro" id="IPR036388">
    <property type="entry name" value="WH-like_DNA-bd_sf"/>
</dbReference>
<feature type="domain" description="RNA polymerase sigma-70 region 2" evidence="7">
    <location>
        <begin position="15"/>
        <end position="81"/>
    </location>
</feature>
<dbReference type="InterPro" id="IPR000838">
    <property type="entry name" value="RNA_pol_sigma70_ECF_CS"/>
</dbReference>
<dbReference type="InterPro" id="IPR014284">
    <property type="entry name" value="RNA_pol_sigma-70_dom"/>
</dbReference>
<evidence type="ECO:0000313" key="10">
    <source>
        <dbReference type="Proteomes" id="UP001444625"/>
    </source>
</evidence>
<dbReference type="Pfam" id="PF08281">
    <property type="entry name" value="Sigma70_r4_2"/>
    <property type="match status" value="1"/>
</dbReference>
<dbReference type="InterPro" id="IPR039425">
    <property type="entry name" value="RNA_pol_sigma-70-like"/>
</dbReference>
<evidence type="ECO:0000256" key="3">
    <source>
        <dbReference type="ARBA" id="ARBA00023082"/>
    </source>
</evidence>
<proteinExistence type="inferred from homology"/>
<dbReference type="EMBL" id="JBDIML010000005">
    <property type="protein sequence ID" value="MEN2768435.1"/>
    <property type="molecule type" value="Genomic_DNA"/>
</dbReference>
<feature type="domain" description="RNA polymerase sigma factor 70 region 4 type 2" evidence="8">
    <location>
        <begin position="115"/>
        <end position="164"/>
    </location>
</feature>
<dbReference type="InterPro" id="IPR013249">
    <property type="entry name" value="RNA_pol_sigma70_r4_t2"/>
</dbReference>
<dbReference type="NCBIfam" id="TIGR02937">
    <property type="entry name" value="sigma70-ECF"/>
    <property type="match status" value="1"/>
</dbReference>
<dbReference type="InterPro" id="IPR013325">
    <property type="entry name" value="RNA_pol_sigma_r2"/>
</dbReference>
<dbReference type="CDD" id="cd06171">
    <property type="entry name" value="Sigma70_r4"/>
    <property type="match status" value="1"/>
</dbReference>
<dbReference type="Gene3D" id="1.10.1740.10">
    <property type="match status" value="1"/>
</dbReference>
<evidence type="ECO:0000259" key="7">
    <source>
        <dbReference type="Pfam" id="PF04542"/>
    </source>
</evidence>
<keyword evidence="4 6" id="KW-0238">DNA-binding</keyword>
<evidence type="ECO:0000313" key="9">
    <source>
        <dbReference type="EMBL" id="MEN2768435.1"/>
    </source>
</evidence>